<name>D8Q2R0_SCHCM</name>
<dbReference type="GeneID" id="9590248"/>
<feature type="compositionally biased region" description="Polar residues" evidence="1">
    <location>
        <begin position="661"/>
        <end position="675"/>
    </location>
</feature>
<feature type="compositionally biased region" description="Polar residues" evidence="1">
    <location>
        <begin position="132"/>
        <end position="142"/>
    </location>
</feature>
<dbReference type="AlphaFoldDB" id="D8Q2R0"/>
<keyword evidence="3" id="KW-1185">Reference proteome</keyword>
<dbReference type="HOGENOM" id="CLU_345866_0_0_1"/>
<feature type="compositionally biased region" description="Basic and acidic residues" evidence="1">
    <location>
        <begin position="632"/>
        <end position="644"/>
    </location>
</feature>
<feature type="region of interest" description="Disordered" evidence="1">
    <location>
        <begin position="512"/>
        <end position="568"/>
    </location>
</feature>
<feature type="region of interest" description="Disordered" evidence="1">
    <location>
        <begin position="439"/>
        <end position="468"/>
    </location>
</feature>
<sequence>MTSPSNSWPRQLDIDVYRATNPAPEWPAHHGGGRANTENRPPTYATHATSAQHPIAPAGGSVDYSDLSWVNPFVFEQSLEGGVKENAQAPEQSHAASRSTTHDFTSTPLQPPVTPCGSAGAAVYRATPSSAQTLPQSFSAPSQADYAPPPDFLSDMTEEETDALFKSFSAVWPAPEVNPPSPVKQDTAYVTGVRQALYDRTIDAPQGMYTGQPSSAPNAKTQVPNALKTPASAYLRTFEEPRQHRVGPLTDASNTISNAAQKVFGWSPPQADDTTPVKQNTGHTAALLEAVYEQSSYPQQGVLATGNPNLSKANTQPSTARHSSTPGLQQRTFGESMQQRTFGESRRHRVDPASTPASTAFDWSPFGPATLRAQVDEVLRRKMQAPEVRQSAQAPEARQSAVRPLLTDVGNGIGQYVTPSLPVSTPALSRSFTFPPPSTGEFGSTSTGGLGSNSTTGLASIPPTGQPSISTTFPPPSNLEVIDETPEIVAYATKRKADFGQEGRGAVKQVRFLSPDRDEQPKADAAKAPQGTEARNISTPTEIPPSTSRTAAPPALTTSSTDSAAPRWTDSARKDGAWIIHLPRDMVFAAYPTHPMDLYLMRASDARERGCKILQLGQVLTAPQMDLPRWVEPPERKRADDARTESAAAGEVQVEPPAIAPTSTTPKSSEAQKPPTTRPARQRSASLSSLSSLSSDEDSETARPNGRPDKAHRYCPWQTSAGTRCGHDYWTDSNLAQGLSFRVALTRHTYPHRSAALGDACPTYLKLKGPRAIDLCHVKVRCGMWEEGAPAACGASVCFGDLIDHIYDVHYNAGQAA</sequence>
<gene>
    <name evidence="2" type="ORF">SCHCODRAFT_256712</name>
</gene>
<feature type="region of interest" description="Disordered" evidence="1">
    <location>
        <begin position="300"/>
        <end position="366"/>
    </location>
</feature>
<dbReference type="InParanoid" id="D8Q2R0"/>
<feature type="compositionally biased region" description="Low complexity" evidence="1">
    <location>
        <begin position="544"/>
        <end position="566"/>
    </location>
</feature>
<proteinExistence type="predicted"/>
<dbReference type="EMBL" id="GL377305">
    <property type="protein sequence ID" value="EFI98175.1"/>
    <property type="molecule type" value="Genomic_DNA"/>
</dbReference>
<feature type="region of interest" description="Disordered" evidence="1">
    <location>
        <begin position="625"/>
        <end position="714"/>
    </location>
</feature>
<dbReference type="KEGG" id="scm:SCHCO_02496281"/>
<feature type="region of interest" description="Disordered" evidence="1">
    <location>
        <begin position="86"/>
        <end position="116"/>
    </location>
</feature>
<dbReference type="RefSeq" id="XP_003033078.1">
    <property type="nucleotide sequence ID" value="XM_003033032.1"/>
</dbReference>
<dbReference type="VEuPathDB" id="FungiDB:SCHCODRAFT_02496281"/>
<reference evidence="2 3" key="1">
    <citation type="journal article" date="2010" name="Nat. Biotechnol.">
        <title>Genome sequence of the model mushroom Schizophyllum commune.</title>
        <authorList>
            <person name="Ohm R.A."/>
            <person name="de Jong J.F."/>
            <person name="Lugones L.G."/>
            <person name="Aerts A."/>
            <person name="Kothe E."/>
            <person name="Stajich J.E."/>
            <person name="de Vries R.P."/>
            <person name="Record E."/>
            <person name="Levasseur A."/>
            <person name="Baker S.E."/>
            <person name="Bartholomew K.A."/>
            <person name="Coutinho P.M."/>
            <person name="Erdmann S."/>
            <person name="Fowler T.J."/>
            <person name="Gathman A.C."/>
            <person name="Lombard V."/>
            <person name="Henrissat B."/>
            <person name="Knabe N."/>
            <person name="Kuees U."/>
            <person name="Lilly W.W."/>
            <person name="Lindquist E."/>
            <person name="Lucas S."/>
            <person name="Magnuson J.K."/>
            <person name="Piumi F."/>
            <person name="Raudaskoski M."/>
            <person name="Salamov A."/>
            <person name="Schmutz J."/>
            <person name="Schwarze F.W.M.R."/>
            <person name="vanKuyk P.A."/>
            <person name="Horton J.S."/>
            <person name="Grigoriev I.V."/>
            <person name="Woesten H.A.B."/>
        </authorList>
    </citation>
    <scope>NUCLEOTIDE SEQUENCE [LARGE SCALE GENOMIC DNA]</scope>
    <source>
        <strain evidence="3">H4-8 / FGSC 9210</strain>
    </source>
</reference>
<dbReference type="Proteomes" id="UP000007431">
    <property type="component" value="Unassembled WGS sequence"/>
</dbReference>
<feature type="region of interest" description="Disordered" evidence="1">
    <location>
        <begin position="1"/>
        <end position="57"/>
    </location>
</feature>
<evidence type="ECO:0000313" key="2">
    <source>
        <dbReference type="EMBL" id="EFI98175.1"/>
    </source>
</evidence>
<organism evidence="3">
    <name type="scientific">Schizophyllum commune (strain H4-8 / FGSC 9210)</name>
    <name type="common">Split gill fungus</name>
    <dbReference type="NCBI Taxonomy" id="578458"/>
    <lineage>
        <taxon>Eukaryota</taxon>
        <taxon>Fungi</taxon>
        <taxon>Dikarya</taxon>
        <taxon>Basidiomycota</taxon>
        <taxon>Agaricomycotina</taxon>
        <taxon>Agaricomycetes</taxon>
        <taxon>Agaricomycetidae</taxon>
        <taxon>Agaricales</taxon>
        <taxon>Schizophyllaceae</taxon>
        <taxon>Schizophyllum</taxon>
    </lineage>
</organism>
<evidence type="ECO:0000256" key="1">
    <source>
        <dbReference type="SAM" id="MobiDB-lite"/>
    </source>
</evidence>
<feature type="compositionally biased region" description="Polar residues" evidence="1">
    <location>
        <begin position="306"/>
        <end position="342"/>
    </location>
</feature>
<protein>
    <submittedName>
        <fullName evidence="2">Uncharacterized protein</fullName>
    </submittedName>
</protein>
<feature type="compositionally biased region" description="Polar residues" evidence="1">
    <location>
        <begin position="36"/>
        <end position="52"/>
    </location>
</feature>
<feature type="region of interest" description="Disordered" evidence="1">
    <location>
        <begin position="132"/>
        <end position="151"/>
    </location>
</feature>
<feature type="compositionally biased region" description="Basic and acidic residues" evidence="1">
    <location>
        <begin position="514"/>
        <end position="525"/>
    </location>
</feature>
<feature type="compositionally biased region" description="Polar residues" evidence="1">
    <location>
        <begin position="89"/>
        <end position="108"/>
    </location>
</feature>
<evidence type="ECO:0000313" key="3">
    <source>
        <dbReference type="Proteomes" id="UP000007431"/>
    </source>
</evidence>
<accession>D8Q2R0</accession>